<dbReference type="InParanoid" id="A0A078BF18"/>
<dbReference type="EMBL" id="CCKQ01019715">
    <property type="protein sequence ID" value="CDW91747.1"/>
    <property type="molecule type" value="Genomic_DNA"/>
</dbReference>
<feature type="region of interest" description="Disordered" evidence="1">
    <location>
        <begin position="118"/>
        <end position="148"/>
    </location>
</feature>
<dbReference type="AlphaFoldDB" id="A0A078BF18"/>
<feature type="compositionally biased region" description="Polar residues" evidence="1">
    <location>
        <begin position="137"/>
        <end position="148"/>
    </location>
</feature>
<accession>A0A078BF18</accession>
<evidence type="ECO:0000313" key="3">
    <source>
        <dbReference type="Proteomes" id="UP000039865"/>
    </source>
</evidence>
<reference evidence="2 3" key="1">
    <citation type="submission" date="2014-06" db="EMBL/GenBank/DDBJ databases">
        <authorList>
            <person name="Swart Estienne"/>
        </authorList>
    </citation>
    <scope>NUCLEOTIDE SEQUENCE [LARGE SCALE GENOMIC DNA]</scope>
    <source>
        <strain evidence="2 3">130c</strain>
    </source>
</reference>
<feature type="compositionally biased region" description="Basic and acidic residues" evidence="1">
    <location>
        <begin position="273"/>
        <end position="287"/>
    </location>
</feature>
<evidence type="ECO:0000313" key="2">
    <source>
        <dbReference type="EMBL" id="CDW91747.1"/>
    </source>
</evidence>
<feature type="compositionally biased region" description="Polar residues" evidence="1">
    <location>
        <begin position="118"/>
        <end position="129"/>
    </location>
</feature>
<keyword evidence="3" id="KW-1185">Reference proteome</keyword>
<sequence length="536" mass="61087">MKSLANDKSKKRGSGYHLLFAQLEEENIKIFHKLSSIVGKNKPQINNTFKDQMNLNDPSQKMLALSNSILGDKRIEQSLVITQDNDINNTQDTSQSLTGGTVTKGRATFRTVSSPRRNNQILNPINTDHLSSKHTRAPTTSQPSATNNMSKSFMSTQSGLGNNKVTAASDDLNETTRNLLIMRKNNERISKLKTIDNQNFKMFQNLTRIKSSLSRQKFERHEQTSQSIRQMLARDNNRLDPLLTIEKIGQKQLAGVSSNIDKTTSSTSFSNDPRTRQNQEELGIRDSNKNINRILRGNSLNQKDSNLPLNQQMNATFSSINKDSFTVQAASHSTERQNIHLPAKFIQAQKRNSAQVYYDFTTSNYFGQNSQLQEIQEERKDYEAQPNNSIASKYNKIYMRQPNKTQFSNYINNFSKELKLNTNRHSIEEGTVSKLLPSIKEIHSHQVAKTSHSKQTARHTLLQNYSYDMDNSISGGGANSKRSFNSIQVKQPILDLYKPNVNGREKQFNKLKLNYKYIHNEHSSTGREHNEHSNQL</sequence>
<name>A0A078BF18_STYLE</name>
<proteinExistence type="predicted"/>
<evidence type="ECO:0000256" key="1">
    <source>
        <dbReference type="SAM" id="MobiDB-lite"/>
    </source>
</evidence>
<feature type="region of interest" description="Disordered" evidence="1">
    <location>
        <begin position="255"/>
        <end position="287"/>
    </location>
</feature>
<gene>
    <name evidence="2" type="primary">Contig16671.g17757</name>
    <name evidence="2" type="ORF">STYLEM_20907</name>
</gene>
<feature type="compositionally biased region" description="Polar residues" evidence="1">
    <location>
        <begin position="255"/>
        <end position="272"/>
    </location>
</feature>
<dbReference type="Proteomes" id="UP000039865">
    <property type="component" value="Unassembled WGS sequence"/>
</dbReference>
<organism evidence="2 3">
    <name type="scientific">Stylonychia lemnae</name>
    <name type="common">Ciliate</name>
    <dbReference type="NCBI Taxonomy" id="5949"/>
    <lineage>
        <taxon>Eukaryota</taxon>
        <taxon>Sar</taxon>
        <taxon>Alveolata</taxon>
        <taxon>Ciliophora</taxon>
        <taxon>Intramacronucleata</taxon>
        <taxon>Spirotrichea</taxon>
        <taxon>Stichotrichia</taxon>
        <taxon>Sporadotrichida</taxon>
        <taxon>Oxytrichidae</taxon>
        <taxon>Stylonychinae</taxon>
        <taxon>Stylonychia</taxon>
    </lineage>
</organism>
<protein>
    <submittedName>
        <fullName evidence="2">Uncharacterized protein</fullName>
    </submittedName>
</protein>